<evidence type="ECO:0000313" key="1">
    <source>
        <dbReference type="EMBL" id="EPQ20561.1"/>
    </source>
</evidence>
<dbReference type="Proteomes" id="UP000052978">
    <property type="component" value="Unassembled WGS sequence"/>
</dbReference>
<accession>S7NUD1</accession>
<name>S7NUD1_MYOBR</name>
<evidence type="ECO:0000313" key="2">
    <source>
        <dbReference type="Proteomes" id="UP000052978"/>
    </source>
</evidence>
<dbReference type="GO" id="GO:0005840">
    <property type="term" value="C:ribosome"/>
    <property type="evidence" value="ECO:0007669"/>
    <property type="project" value="UniProtKB-KW"/>
</dbReference>
<dbReference type="AlphaFoldDB" id="S7NUD1"/>
<protein>
    <submittedName>
        <fullName evidence="1">60S ribosomal protein L13a</fullName>
    </submittedName>
</protein>
<keyword evidence="1" id="KW-0687">Ribonucleoprotein</keyword>
<sequence>MVAPAALKVVCLKPTWKFAYIGRLAYEVGCKYQGVTAALVEKKKKKAKIHGNRPKRTGEEN</sequence>
<dbReference type="EMBL" id="KE257380">
    <property type="protein sequence ID" value="EPQ20561.1"/>
    <property type="molecule type" value="Genomic_DNA"/>
</dbReference>
<proteinExistence type="predicted"/>
<organism evidence="1 2">
    <name type="scientific">Myotis brandtii</name>
    <name type="common">Brandt's bat</name>
    <dbReference type="NCBI Taxonomy" id="109478"/>
    <lineage>
        <taxon>Eukaryota</taxon>
        <taxon>Metazoa</taxon>
        <taxon>Chordata</taxon>
        <taxon>Craniata</taxon>
        <taxon>Vertebrata</taxon>
        <taxon>Euteleostomi</taxon>
        <taxon>Mammalia</taxon>
        <taxon>Eutheria</taxon>
        <taxon>Laurasiatheria</taxon>
        <taxon>Chiroptera</taxon>
        <taxon>Yangochiroptera</taxon>
        <taxon>Vespertilionidae</taxon>
        <taxon>Myotis</taxon>
    </lineage>
</organism>
<keyword evidence="1" id="KW-0689">Ribosomal protein</keyword>
<reference evidence="1 2" key="1">
    <citation type="journal article" date="2013" name="Nat. Commun.">
        <title>Genome analysis reveals insights into physiology and longevity of the Brandt's bat Myotis brandtii.</title>
        <authorList>
            <person name="Seim I."/>
            <person name="Fang X."/>
            <person name="Xiong Z."/>
            <person name="Lobanov A.V."/>
            <person name="Huang Z."/>
            <person name="Ma S."/>
            <person name="Feng Y."/>
            <person name="Turanov A.A."/>
            <person name="Zhu Y."/>
            <person name="Lenz T.L."/>
            <person name="Gerashchenko M.V."/>
            <person name="Fan D."/>
            <person name="Hee Yim S."/>
            <person name="Yao X."/>
            <person name="Jordan D."/>
            <person name="Xiong Y."/>
            <person name="Ma Y."/>
            <person name="Lyapunov A.N."/>
            <person name="Chen G."/>
            <person name="Kulakova O.I."/>
            <person name="Sun Y."/>
            <person name="Lee S.G."/>
            <person name="Bronson R.T."/>
            <person name="Moskalev A.A."/>
            <person name="Sunyaev S.R."/>
            <person name="Zhang G."/>
            <person name="Krogh A."/>
            <person name="Wang J."/>
            <person name="Gladyshev V.N."/>
        </authorList>
    </citation>
    <scope>NUCLEOTIDE SEQUENCE [LARGE SCALE GENOMIC DNA]</scope>
</reference>
<gene>
    <name evidence="1" type="ORF">D623_10000053</name>
</gene>
<keyword evidence="2" id="KW-1185">Reference proteome</keyword>